<accession>A0ABS1JKZ1</accession>
<gene>
    <name evidence="2" type="ORF">JI746_05580</name>
</gene>
<protein>
    <submittedName>
        <fullName evidence="2">Uncharacterized protein</fullName>
    </submittedName>
</protein>
<keyword evidence="3" id="KW-1185">Reference proteome</keyword>
<name>A0ABS1JKZ1_9BURK</name>
<dbReference type="EMBL" id="JAEQND010000003">
    <property type="protein sequence ID" value="MBL0424576.1"/>
    <property type="molecule type" value="Genomic_DNA"/>
</dbReference>
<feature type="compositionally biased region" description="Polar residues" evidence="1">
    <location>
        <begin position="24"/>
        <end position="34"/>
    </location>
</feature>
<comment type="caution">
    <text evidence="2">The sequence shown here is derived from an EMBL/GenBank/DDBJ whole genome shotgun (WGS) entry which is preliminary data.</text>
</comment>
<reference evidence="2 3" key="1">
    <citation type="journal article" date="2017" name="Int. J. Syst. Evol. Microbiol.">
        <title>Ramlibacter alkalitolerans sp. nov., alkali-tolerant bacterium isolated from soil of ginseng.</title>
        <authorList>
            <person name="Lee D.H."/>
            <person name="Cha C.J."/>
        </authorList>
    </citation>
    <scope>NUCLEOTIDE SEQUENCE [LARGE SCALE GENOMIC DNA]</scope>
    <source>
        <strain evidence="2 3">KACC 19305</strain>
    </source>
</reference>
<evidence type="ECO:0000313" key="2">
    <source>
        <dbReference type="EMBL" id="MBL0424576.1"/>
    </source>
</evidence>
<evidence type="ECO:0000313" key="3">
    <source>
        <dbReference type="Proteomes" id="UP000622707"/>
    </source>
</evidence>
<proteinExistence type="predicted"/>
<feature type="compositionally biased region" description="Basic and acidic residues" evidence="1">
    <location>
        <begin position="42"/>
        <end position="65"/>
    </location>
</feature>
<dbReference type="RefSeq" id="WP_201687827.1">
    <property type="nucleotide sequence ID" value="NZ_JAEQND010000003.1"/>
</dbReference>
<sequence>MPLTQQLTEQAEREKLEFEATLPPTGSRSGQGASSVLPYLTRTRESTPTGREEQAAGKASERPAG</sequence>
<organism evidence="2 3">
    <name type="scientific">Ramlibacter alkalitolerans</name>
    <dbReference type="NCBI Taxonomy" id="2039631"/>
    <lineage>
        <taxon>Bacteria</taxon>
        <taxon>Pseudomonadati</taxon>
        <taxon>Pseudomonadota</taxon>
        <taxon>Betaproteobacteria</taxon>
        <taxon>Burkholderiales</taxon>
        <taxon>Comamonadaceae</taxon>
        <taxon>Ramlibacter</taxon>
    </lineage>
</organism>
<feature type="region of interest" description="Disordered" evidence="1">
    <location>
        <begin position="1"/>
        <end position="65"/>
    </location>
</feature>
<evidence type="ECO:0000256" key="1">
    <source>
        <dbReference type="SAM" id="MobiDB-lite"/>
    </source>
</evidence>
<dbReference type="Proteomes" id="UP000622707">
    <property type="component" value="Unassembled WGS sequence"/>
</dbReference>